<reference evidence="3" key="1">
    <citation type="submission" date="2021-02" db="EMBL/GenBank/DDBJ databases">
        <title>First Annotated Genome of the Yellow-green Alga Tribonema minus.</title>
        <authorList>
            <person name="Mahan K.M."/>
        </authorList>
    </citation>
    <scope>NUCLEOTIDE SEQUENCE</scope>
    <source>
        <strain evidence="3">UTEX B ZZ1240</strain>
    </source>
</reference>
<organism evidence="3 4">
    <name type="scientific">Tribonema minus</name>
    <dbReference type="NCBI Taxonomy" id="303371"/>
    <lineage>
        <taxon>Eukaryota</taxon>
        <taxon>Sar</taxon>
        <taxon>Stramenopiles</taxon>
        <taxon>Ochrophyta</taxon>
        <taxon>PX clade</taxon>
        <taxon>Xanthophyceae</taxon>
        <taxon>Tribonematales</taxon>
        <taxon>Tribonemataceae</taxon>
        <taxon>Tribonema</taxon>
    </lineage>
</organism>
<dbReference type="SUPFAM" id="SSF51735">
    <property type="entry name" value="NAD(P)-binding Rossmann-fold domains"/>
    <property type="match status" value="1"/>
</dbReference>
<dbReference type="AlphaFoldDB" id="A0A835ZQB3"/>
<gene>
    <name evidence="3" type="ORF">JKP88DRAFT_260919</name>
</gene>
<evidence type="ECO:0000256" key="2">
    <source>
        <dbReference type="ARBA" id="ARBA00023027"/>
    </source>
</evidence>
<comment type="similarity">
    <text evidence="1">Belongs to the NAD(P)-dependent epimerase/dehydratase family.</text>
</comment>
<dbReference type="EMBL" id="JAFCMP010000001">
    <property type="protein sequence ID" value="KAG5193113.1"/>
    <property type="molecule type" value="Genomic_DNA"/>
</dbReference>
<evidence type="ECO:0000313" key="3">
    <source>
        <dbReference type="EMBL" id="KAG5193113.1"/>
    </source>
</evidence>
<proteinExistence type="inferred from homology"/>
<keyword evidence="4" id="KW-1185">Reference proteome</keyword>
<protein>
    <recommendedName>
        <fullName evidence="5">NAD-dependent epimerase/dehydratase domain-containing protein</fullName>
    </recommendedName>
</protein>
<dbReference type="InterPro" id="IPR036291">
    <property type="entry name" value="NAD(P)-bd_dom_sf"/>
</dbReference>
<evidence type="ECO:0008006" key="5">
    <source>
        <dbReference type="Google" id="ProtNLM"/>
    </source>
</evidence>
<evidence type="ECO:0000313" key="4">
    <source>
        <dbReference type="Proteomes" id="UP000664859"/>
    </source>
</evidence>
<dbReference type="Gene3D" id="3.40.50.720">
    <property type="entry name" value="NAD(P)-binding Rossmann-like Domain"/>
    <property type="match status" value="1"/>
</dbReference>
<keyword evidence="2" id="KW-0520">NAD</keyword>
<comment type="caution">
    <text evidence="3">The sequence shown here is derived from an EMBL/GenBank/DDBJ whole genome shotgun (WGS) entry which is preliminary data.</text>
</comment>
<sequence length="321" mass="33856">MVAAWTQLGRCLTVGTLVAGVCGFIAAGRGLRMGNNDLYIVGAGYLGKRIGNQWQQLHPDAKVFGETRSEAKHEDLRAEGMEPVLRASRGVQKYTNVVFCAAPSGNDDYAGEVTAAARDLWNAEGTGCFVFTSSGGVYEEKEGGVVREVSPVGSSPRNMKLLQAEGACLEAGGCVVRLAGLYSLERGAHSFWLARGEVDASPDGLINLLSYDDAAGAVVATLEHSGRALTLLAGDDADPPLTRAQICEAALRHPLFAARAPPAFRQSAGSVDDRGKVYDGAATRRILGWAPRHKSFTEFIDEAVRQSNAAAAAGVTPLPIP</sequence>
<evidence type="ECO:0000256" key="1">
    <source>
        <dbReference type="ARBA" id="ARBA00007637"/>
    </source>
</evidence>
<dbReference type="PANTHER" id="PTHR43574">
    <property type="entry name" value="EPIMERASE-RELATED"/>
    <property type="match status" value="1"/>
</dbReference>
<dbReference type="Proteomes" id="UP000664859">
    <property type="component" value="Unassembled WGS sequence"/>
</dbReference>
<name>A0A835ZQB3_9STRA</name>
<accession>A0A835ZQB3</accession>
<dbReference type="OrthoDB" id="674948at2759"/>